<dbReference type="Proteomes" id="UP001330749">
    <property type="component" value="Unassembled WGS sequence"/>
</dbReference>
<comment type="caution">
    <text evidence="1">The sequence shown here is derived from an EMBL/GenBank/DDBJ whole genome shotgun (WGS) entry which is preliminary data.</text>
</comment>
<keyword evidence="2" id="KW-1185">Reference proteome</keyword>
<dbReference type="EMBL" id="JARMQG010000042">
    <property type="protein sequence ID" value="MED3561753.1"/>
    <property type="molecule type" value="Genomic_DNA"/>
</dbReference>
<evidence type="ECO:0008006" key="3">
    <source>
        <dbReference type="Google" id="ProtNLM"/>
    </source>
</evidence>
<name>A0ABU6N913_9BACI</name>
<evidence type="ECO:0000313" key="1">
    <source>
        <dbReference type="EMBL" id="MED3561753.1"/>
    </source>
</evidence>
<organism evidence="1 2">
    <name type="scientific">Bacillus xiapuensis</name>
    <dbReference type="NCBI Taxonomy" id="2014075"/>
    <lineage>
        <taxon>Bacteria</taxon>
        <taxon>Bacillati</taxon>
        <taxon>Bacillota</taxon>
        <taxon>Bacilli</taxon>
        <taxon>Bacillales</taxon>
        <taxon>Bacillaceae</taxon>
        <taxon>Bacillus</taxon>
    </lineage>
</organism>
<gene>
    <name evidence="1" type="ORF">P4447_04230</name>
</gene>
<proteinExistence type="predicted"/>
<reference evidence="1 2" key="1">
    <citation type="submission" date="2023-03" db="EMBL/GenBank/DDBJ databases">
        <title>Bacillus Genome Sequencing.</title>
        <authorList>
            <person name="Dunlap C."/>
        </authorList>
    </citation>
    <scope>NUCLEOTIDE SEQUENCE [LARGE SCALE GENOMIC DNA]</scope>
    <source>
        <strain evidence="1 2">B-14544</strain>
    </source>
</reference>
<protein>
    <recommendedName>
        <fullName evidence="3">Spore coat protein</fullName>
    </recommendedName>
</protein>
<accession>A0ABU6N913</accession>
<dbReference type="RefSeq" id="WP_327966665.1">
    <property type="nucleotide sequence ID" value="NZ_JARMQG010000042.1"/>
</dbReference>
<evidence type="ECO:0000313" key="2">
    <source>
        <dbReference type="Proteomes" id="UP001330749"/>
    </source>
</evidence>
<sequence>MNPAIRNNNYHHIGTRYMPYPFLGTPMGYGYPAYGMASYPYYHPYFHQLDHYMIHLMDHQTVPHIGDPLFAEPFGGPTR</sequence>